<accession>A0A1I8FPX6</accession>
<feature type="region of interest" description="Disordered" evidence="1">
    <location>
        <begin position="75"/>
        <end position="129"/>
    </location>
</feature>
<dbReference type="SUPFAM" id="SSF55753">
    <property type="entry name" value="Actin depolymerizing proteins"/>
    <property type="match status" value="1"/>
</dbReference>
<dbReference type="WBParaSite" id="maker-unitig_42671-snap-gene-0.2-mRNA-1">
    <property type="protein sequence ID" value="maker-unitig_42671-snap-gene-0.2-mRNA-1"/>
    <property type="gene ID" value="maker-unitig_42671-snap-gene-0.2"/>
</dbReference>
<dbReference type="InterPro" id="IPR029006">
    <property type="entry name" value="ADF-H/Gelsolin-like_dom_sf"/>
</dbReference>
<name>A0A1I8FPX6_9PLAT</name>
<keyword evidence="2" id="KW-1185">Reference proteome</keyword>
<dbReference type="Gene3D" id="3.40.20.10">
    <property type="entry name" value="Severin"/>
    <property type="match status" value="1"/>
</dbReference>
<feature type="compositionally biased region" description="Low complexity" evidence="1">
    <location>
        <begin position="92"/>
        <end position="108"/>
    </location>
</feature>
<dbReference type="Proteomes" id="UP000095280">
    <property type="component" value="Unplaced"/>
</dbReference>
<dbReference type="AlphaFoldDB" id="A0A1I8FPX6"/>
<reference evidence="3" key="1">
    <citation type="submission" date="2016-11" db="UniProtKB">
        <authorList>
            <consortium name="WormBaseParasite"/>
        </authorList>
    </citation>
    <scope>IDENTIFICATION</scope>
</reference>
<evidence type="ECO:0000256" key="1">
    <source>
        <dbReference type="SAM" id="MobiDB-lite"/>
    </source>
</evidence>
<evidence type="ECO:0000313" key="2">
    <source>
        <dbReference type="Proteomes" id="UP000095280"/>
    </source>
</evidence>
<sequence>ASGVKILDEVLQAFNEVKTRHNEPLPAARLMNTTARDWRSEEGAGRGVYGVYDIEYELESKQKRNKLVFVSCGPGQPAHPAADAHRLLQERPASQAAGSSQGDAAPASLGEITEDCHDRGVQAGRPGLN</sequence>
<organism evidence="2 3">
    <name type="scientific">Macrostomum lignano</name>
    <dbReference type="NCBI Taxonomy" id="282301"/>
    <lineage>
        <taxon>Eukaryota</taxon>
        <taxon>Metazoa</taxon>
        <taxon>Spiralia</taxon>
        <taxon>Lophotrochozoa</taxon>
        <taxon>Platyhelminthes</taxon>
        <taxon>Rhabditophora</taxon>
        <taxon>Macrostomorpha</taxon>
        <taxon>Macrostomida</taxon>
        <taxon>Macrostomidae</taxon>
        <taxon>Macrostomum</taxon>
    </lineage>
</organism>
<proteinExistence type="predicted"/>
<protein>
    <submittedName>
        <fullName evidence="3">MT domain-containing protein</fullName>
    </submittedName>
</protein>
<evidence type="ECO:0000313" key="3">
    <source>
        <dbReference type="WBParaSite" id="maker-unitig_42671-snap-gene-0.2-mRNA-1"/>
    </source>
</evidence>